<comment type="similarity">
    <text evidence="1">Belongs to the Gfo/Idh/MocA family.</text>
</comment>
<comment type="catalytic activity">
    <reaction evidence="10">
        <text>D-xylose + NADP(+) = D-xylono-1,5-lactone + NADPH + H(+)</text>
        <dbReference type="Rhea" id="RHEA:22000"/>
        <dbReference type="ChEBI" id="CHEBI:15378"/>
        <dbReference type="ChEBI" id="CHEBI:15867"/>
        <dbReference type="ChEBI" id="CHEBI:53455"/>
        <dbReference type="ChEBI" id="CHEBI:57783"/>
        <dbReference type="ChEBI" id="CHEBI:58349"/>
        <dbReference type="EC" id="1.1.1.179"/>
    </reaction>
</comment>
<dbReference type="Pfam" id="PF01408">
    <property type="entry name" value="GFO_IDH_MocA"/>
    <property type="match status" value="1"/>
</dbReference>
<evidence type="ECO:0000259" key="11">
    <source>
        <dbReference type="Pfam" id="PF01408"/>
    </source>
</evidence>
<dbReference type="InterPro" id="IPR000683">
    <property type="entry name" value="Gfo/Idh/MocA-like_OxRdtase_N"/>
</dbReference>
<evidence type="ECO:0000256" key="9">
    <source>
        <dbReference type="ARBA" id="ARBA00047423"/>
    </source>
</evidence>
<dbReference type="PANTHER" id="PTHR22604">
    <property type="entry name" value="OXIDOREDUCTASES"/>
    <property type="match status" value="1"/>
</dbReference>
<evidence type="ECO:0000256" key="6">
    <source>
        <dbReference type="ARBA" id="ARBA00042926"/>
    </source>
</evidence>
<evidence type="ECO:0000313" key="14">
    <source>
        <dbReference type="RefSeq" id="XP_012934637.1"/>
    </source>
</evidence>
<evidence type="ECO:0000256" key="10">
    <source>
        <dbReference type="ARBA" id="ARBA00049233"/>
    </source>
</evidence>
<accession>A0ABM0ZUC4</accession>
<evidence type="ECO:0000256" key="4">
    <source>
        <dbReference type="ARBA" id="ARBA00038984"/>
    </source>
</evidence>
<proteinExistence type="inferred from homology"/>
<evidence type="ECO:0000256" key="5">
    <source>
        <dbReference type="ARBA" id="ARBA00040603"/>
    </source>
</evidence>
<sequence length="335" mass="36693">MATRWAICGAGKIANDFCMCLNALPSSEHQIVAVGASSKEKAEKFAAQFGNPRSYGSYKELAELDDVDVVYVSVFHPLHVELCLMYINAGKSVLCEKPMALSLDGCRKVLQAAKDKGVLFVEGYWTRFFPVSQLIREQISSGAIGDVKLVQANFSIPIAEVPRLKQLDLGGGALMDIGLYPFQAANMVFKGKPQSIKSELTLNEQGVDKSGAVILNYGSGRMASLTFSAETQGGDNCLFIRGTKGTIQVPNPFWCSDQVILPSGEVKKFPLPHVDNPEKFNFFNCEGLTYEAQAVRECLLKGLKESPVVPHEDSETNMYILQQVLDQHGIKYLAP</sequence>
<dbReference type="SUPFAM" id="SSF51735">
    <property type="entry name" value="NAD(P)-binding Rossmann-fold domains"/>
    <property type="match status" value="1"/>
</dbReference>
<dbReference type="RefSeq" id="XP_012934637.1">
    <property type="nucleotide sequence ID" value="XM_013079183.2"/>
</dbReference>
<keyword evidence="13" id="KW-1185">Reference proteome</keyword>
<gene>
    <name evidence="14" type="primary">LOC101856716</name>
</gene>
<dbReference type="Gene3D" id="3.40.50.720">
    <property type="entry name" value="NAD(P)-binding Rossmann-like Domain"/>
    <property type="match status" value="1"/>
</dbReference>
<evidence type="ECO:0000256" key="3">
    <source>
        <dbReference type="ARBA" id="ARBA00038853"/>
    </source>
</evidence>
<organism evidence="13 14">
    <name type="scientific">Aplysia californica</name>
    <name type="common">California sea hare</name>
    <dbReference type="NCBI Taxonomy" id="6500"/>
    <lineage>
        <taxon>Eukaryota</taxon>
        <taxon>Metazoa</taxon>
        <taxon>Spiralia</taxon>
        <taxon>Lophotrochozoa</taxon>
        <taxon>Mollusca</taxon>
        <taxon>Gastropoda</taxon>
        <taxon>Heterobranchia</taxon>
        <taxon>Euthyneura</taxon>
        <taxon>Tectipleura</taxon>
        <taxon>Aplysiida</taxon>
        <taxon>Aplysioidea</taxon>
        <taxon>Aplysiidae</taxon>
        <taxon>Aplysia</taxon>
    </lineage>
</organism>
<evidence type="ECO:0000313" key="13">
    <source>
        <dbReference type="Proteomes" id="UP000694888"/>
    </source>
</evidence>
<reference evidence="14" key="1">
    <citation type="submission" date="2025-08" db="UniProtKB">
        <authorList>
            <consortium name="RefSeq"/>
        </authorList>
    </citation>
    <scope>IDENTIFICATION</scope>
</reference>
<dbReference type="EC" id="1.3.1.20" evidence="3"/>
<name>A0ABM0ZUC4_APLCA</name>
<evidence type="ECO:0000256" key="1">
    <source>
        <dbReference type="ARBA" id="ARBA00010928"/>
    </source>
</evidence>
<dbReference type="InterPro" id="IPR036291">
    <property type="entry name" value="NAD(P)-bd_dom_sf"/>
</dbReference>
<dbReference type="Proteomes" id="UP000694888">
    <property type="component" value="Unplaced"/>
</dbReference>
<evidence type="ECO:0000259" key="12">
    <source>
        <dbReference type="Pfam" id="PF22725"/>
    </source>
</evidence>
<feature type="domain" description="Gfo/Idh/MocA-like oxidoreductase N-terminal" evidence="11">
    <location>
        <begin position="4"/>
        <end position="123"/>
    </location>
</feature>
<dbReference type="PANTHER" id="PTHR22604:SF105">
    <property type="entry name" value="TRANS-1,2-DIHYDROBENZENE-1,2-DIOL DEHYDROGENASE"/>
    <property type="match status" value="1"/>
</dbReference>
<protein>
    <recommendedName>
        <fullName evidence="5">Trans-1,2-dihydrobenzene-1,2-diol dehydrogenase</fullName>
        <ecNumber evidence="4">1.1.1.179</ecNumber>
        <ecNumber evidence="3">1.3.1.20</ecNumber>
    </recommendedName>
    <alternativeName>
        <fullName evidence="8">D-xylose 1-dehydrogenase</fullName>
    </alternativeName>
    <alternativeName>
        <fullName evidence="7">D-xylose-NADP dehydrogenase</fullName>
    </alternativeName>
    <alternativeName>
        <fullName evidence="6">Dimeric dihydrodiol dehydrogenase</fullName>
    </alternativeName>
</protein>
<comment type="catalytic activity">
    <reaction evidence="9">
        <text>(1R,2R)-1,2-dihydrobenzene-1,2-diol + NADP(+) = catechol + NADPH + H(+)</text>
        <dbReference type="Rhea" id="RHEA:16729"/>
        <dbReference type="ChEBI" id="CHEBI:10702"/>
        <dbReference type="ChEBI" id="CHEBI:15378"/>
        <dbReference type="ChEBI" id="CHEBI:18135"/>
        <dbReference type="ChEBI" id="CHEBI:57783"/>
        <dbReference type="ChEBI" id="CHEBI:58349"/>
        <dbReference type="EC" id="1.3.1.20"/>
    </reaction>
</comment>
<dbReference type="Gene3D" id="3.30.360.10">
    <property type="entry name" value="Dihydrodipicolinate Reductase, domain 2"/>
    <property type="match status" value="1"/>
</dbReference>
<keyword evidence="2" id="KW-0560">Oxidoreductase</keyword>
<dbReference type="GeneID" id="101856716"/>
<evidence type="ECO:0000256" key="8">
    <source>
        <dbReference type="ARBA" id="ARBA00043025"/>
    </source>
</evidence>
<feature type="domain" description="GFO/IDH/MocA-like oxidoreductase" evidence="12">
    <location>
        <begin position="133"/>
        <end position="247"/>
    </location>
</feature>
<dbReference type="EC" id="1.1.1.179" evidence="4"/>
<dbReference type="InterPro" id="IPR050984">
    <property type="entry name" value="Gfo/Idh/MocA_domain"/>
</dbReference>
<dbReference type="InterPro" id="IPR055170">
    <property type="entry name" value="GFO_IDH_MocA-like_dom"/>
</dbReference>
<dbReference type="Pfam" id="PF22725">
    <property type="entry name" value="GFO_IDH_MocA_C3"/>
    <property type="match status" value="1"/>
</dbReference>
<dbReference type="SUPFAM" id="SSF55347">
    <property type="entry name" value="Glyceraldehyde-3-phosphate dehydrogenase-like, C-terminal domain"/>
    <property type="match status" value="1"/>
</dbReference>
<evidence type="ECO:0000256" key="7">
    <source>
        <dbReference type="ARBA" id="ARBA00042988"/>
    </source>
</evidence>
<evidence type="ECO:0000256" key="2">
    <source>
        <dbReference type="ARBA" id="ARBA00023002"/>
    </source>
</evidence>